<keyword evidence="2" id="KW-1185">Reference proteome</keyword>
<comment type="caution">
    <text evidence="1">The sequence shown here is derived from an EMBL/GenBank/DDBJ whole genome shotgun (WGS) entry which is preliminary data.</text>
</comment>
<evidence type="ECO:0008006" key="3">
    <source>
        <dbReference type="Google" id="ProtNLM"/>
    </source>
</evidence>
<organism evidence="1 2">
    <name type="scientific">Novosphingobium jiangmenense</name>
    <dbReference type="NCBI Taxonomy" id="2791981"/>
    <lineage>
        <taxon>Bacteria</taxon>
        <taxon>Pseudomonadati</taxon>
        <taxon>Pseudomonadota</taxon>
        <taxon>Alphaproteobacteria</taxon>
        <taxon>Sphingomonadales</taxon>
        <taxon>Sphingomonadaceae</taxon>
        <taxon>Novosphingobium</taxon>
    </lineage>
</organism>
<dbReference type="EMBL" id="JADQDC010000021">
    <property type="protein sequence ID" value="MBF9153090.1"/>
    <property type="molecule type" value="Genomic_DNA"/>
</dbReference>
<name>A0ABS0HLF3_9SPHN</name>
<dbReference type="PROSITE" id="PS51318">
    <property type="entry name" value="TAT"/>
    <property type="match status" value="1"/>
</dbReference>
<evidence type="ECO:0000313" key="1">
    <source>
        <dbReference type="EMBL" id="MBF9153090.1"/>
    </source>
</evidence>
<evidence type="ECO:0000313" key="2">
    <source>
        <dbReference type="Proteomes" id="UP000600799"/>
    </source>
</evidence>
<dbReference type="RefSeq" id="WP_196277360.1">
    <property type="nucleotide sequence ID" value="NZ_JADQDC010000021.1"/>
</dbReference>
<accession>A0ABS0HLF3</accession>
<gene>
    <name evidence="1" type="ORF">I2488_18975</name>
</gene>
<sequence length="116" mass="12062">MSDALPAISRRTFISVSTLAGAVAAAPLAASTIARSGPMAIASRPTAIPADWSGSATLLAGDYSQRLTQLRTTLAANVGREVALFLDGADEVLFDIANIDRRARLRPVILTKGARA</sequence>
<protein>
    <recommendedName>
        <fullName evidence="3">Twin-arginine translocation signal domain-containing protein</fullName>
    </recommendedName>
</protein>
<proteinExistence type="predicted"/>
<dbReference type="Proteomes" id="UP000600799">
    <property type="component" value="Unassembled WGS sequence"/>
</dbReference>
<reference evidence="1 2" key="1">
    <citation type="submission" date="2020-11" db="EMBL/GenBank/DDBJ databases">
        <title>The genome sequence of Novosphingobium sp. 1Y9A.</title>
        <authorList>
            <person name="Liu Y."/>
        </authorList>
    </citation>
    <scope>NUCLEOTIDE SEQUENCE [LARGE SCALE GENOMIC DNA]</scope>
    <source>
        <strain evidence="1 2">1Y9A</strain>
    </source>
</reference>
<dbReference type="InterPro" id="IPR006311">
    <property type="entry name" value="TAT_signal"/>
</dbReference>